<proteinExistence type="predicted"/>
<dbReference type="AlphaFoldDB" id="A0A0F8YSC3"/>
<feature type="non-terminal residue" evidence="1">
    <location>
        <position position="1"/>
    </location>
</feature>
<evidence type="ECO:0000313" key="1">
    <source>
        <dbReference type="EMBL" id="KKK50881.1"/>
    </source>
</evidence>
<accession>A0A0F8YSC3</accession>
<comment type="caution">
    <text evidence="1">The sequence shown here is derived from an EMBL/GenBank/DDBJ whole genome shotgun (WGS) entry which is preliminary data.</text>
</comment>
<gene>
    <name evidence="1" type="ORF">LCGC14_3120630</name>
</gene>
<protein>
    <submittedName>
        <fullName evidence="1">Uncharacterized protein</fullName>
    </submittedName>
</protein>
<sequence>MAERNDPLDIAGETFTSKDKNCNLHVWKRCIATPTNTPFETLRDAGVFETPARFRTDYRGK</sequence>
<dbReference type="EMBL" id="LAZR01067796">
    <property type="protein sequence ID" value="KKK50881.1"/>
    <property type="molecule type" value="Genomic_DNA"/>
</dbReference>
<reference evidence="1" key="1">
    <citation type="journal article" date="2015" name="Nature">
        <title>Complex archaea that bridge the gap between prokaryotes and eukaryotes.</title>
        <authorList>
            <person name="Spang A."/>
            <person name="Saw J.H."/>
            <person name="Jorgensen S.L."/>
            <person name="Zaremba-Niedzwiedzka K."/>
            <person name="Martijn J."/>
            <person name="Lind A.E."/>
            <person name="van Eijk R."/>
            <person name="Schleper C."/>
            <person name="Guy L."/>
            <person name="Ettema T.J."/>
        </authorList>
    </citation>
    <scope>NUCLEOTIDE SEQUENCE</scope>
</reference>
<name>A0A0F8YSC3_9ZZZZ</name>
<organism evidence="1">
    <name type="scientific">marine sediment metagenome</name>
    <dbReference type="NCBI Taxonomy" id="412755"/>
    <lineage>
        <taxon>unclassified sequences</taxon>
        <taxon>metagenomes</taxon>
        <taxon>ecological metagenomes</taxon>
    </lineage>
</organism>